<evidence type="ECO:0000256" key="4">
    <source>
        <dbReference type="ARBA" id="ARBA00023163"/>
    </source>
</evidence>
<keyword evidence="9" id="KW-1185">Reference proteome</keyword>
<keyword evidence="5" id="KW-0539">Nucleus</keyword>
<dbReference type="AlphaFoldDB" id="A0A4Z2CQW8"/>
<evidence type="ECO:0000256" key="2">
    <source>
        <dbReference type="ARBA" id="ARBA00009307"/>
    </source>
</evidence>
<dbReference type="EMBL" id="SKCS01000456">
    <property type="protein sequence ID" value="TNN06626.1"/>
    <property type="molecule type" value="Genomic_DNA"/>
</dbReference>
<keyword evidence="4" id="KW-0804">Transcription</keyword>
<dbReference type="InterPro" id="IPR036898">
    <property type="entry name" value="RNA_pol_Rpb7-like_N_sf"/>
</dbReference>
<keyword evidence="3 8" id="KW-0240">DNA-directed RNA polymerase</keyword>
<comment type="caution">
    <text evidence="8">The sequence shown here is derived from an EMBL/GenBank/DDBJ whole genome shotgun (WGS) entry which is preliminary data.</text>
</comment>
<dbReference type="Proteomes" id="UP000311919">
    <property type="component" value="Unassembled WGS sequence"/>
</dbReference>
<sequence>MFVLVSLRDTVVIKPNYIGSNMKEIIEQELNSRLCSKVIYKVGLCISLWDILKVEESFISDVDGSYYTTVSFRIVCFRPFIDEILIGIVKSLSKTGLRVSLNFFDDIFIPAEKLRSPSRYDYEQNAWIWEYAYEGETAELRIDKHDTIRFRVVEEIWCDPNPDNDKTICSTSNDPSGYSDGNSDSLTESKAPYTIICMHSWKYLLLCVVFHISLKLKICLVFWWQKLKHLTRLSNILLFSRKIRESERNCYGN</sequence>
<dbReference type="PANTHER" id="PTHR12709:SF1">
    <property type="entry name" value="DNA-DIRECTED RNA POLYMERASE III SUBUNIT RPC8"/>
    <property type="match status" value="1"/>
</dbReference>
<protein>
    <submittedName>
        <fullName evidence="8">DNA-directed RNA polymerase III subunit RPC8 isoform 2</fullName>
    </submittedName>
</protein>
<evidence type="ECO:0000256" key="5">
    <source>
        <dbReference type="ARBA" id="ARBA00023242"/>
    </source>
</evidence>
<dbReference type="GO" id="GO:0006384">
    <property type="term" value="P:transcription initiation at RNA polymerase III promoter"/>
    <property type="evidence" value="ECO:0007669"/>
    <property type="project" value="TreeGrafter"/>
</dbReference>
<feature type="domain" description="RNA polymerase Rpb7-like N-terminal" evidence="6">
    <location>
        <begin position="8"/>
        <end position="63"/>
    </location>
</feature>
<dbReference type="GO" id="GO:0005666">
    <property type="term" value="C:RNA polymerase III complex"/>
    <property type="evidence" value="ECO:0007669"/>
    <property type="project" value="TreeGrafter"/>
</dbReference>
<evidence type="ECO:0000256" key="1">
    <source>
        <dbReference type="ARBA" id="ARBA00004123"/>
    </source>
</evidence>
<evidence type="ECO:0000313" key="8">
    <source>
        <dbReference type="EMBL" id="TNN06626.1"/>
    </source>
</evidence>
<dbReference type="SUPFAM" id="SSF50249">
    <property type="entry name" value="Nucleic acid-binding proteins"/>
    <property type="match status" value="1"/>
</dbReference>
<dbReference type="OrthoDB" id="10256606at2759"/>
<dbReference type="STRING" id="6182.A0A4Z2CQW8"/>
<comment type="similarity">
    <text evidence="2">Belongs to the eukaryotic RPB7/RPC8 RNA polymerase subunit family.</text>
</comment>
<comment type="subcellular location">
    <subcellularLocation>
        <location evidence="1">Nucleus</location>
    </subcellularLocation>
</comment>
<organism evidence="8 9">
    <name type="scientific">Schistosoma japonicum</name>
    <name type="common">Blood fluke</name>
    <dbReference type="NCBI Taxonomy" id="6182"/>
    <lineage>
        <taxon>Eukaryota</taxon>
        <taxon>Metazoa</taxon>
        <taxon>Spiralia</taxon>
        <taxon>Lophotrochozoa</taxon>
        <taxon>Platyhelminthes</taxon>
        <taxon>Trematoda</taxon>
        <taxon>Digenea</taxon>
        <taxon>Strigeidida</taxon>
        <taxon>Schistosomatoidea</taxon>
        <taxon>Schistosomatidae</taxon>
        <taxon>Schistosoma</taxon>
    </lineage>
</organism>
<evidence type="ECO:0000313" key="9">
    <source>
        <dbReference type="Proteomes" id="UP000311919"/>
    </source>
</evidence>
<name>A0A4Z2CQW8_SCHJA</name>
<proteinExistence type="inferred from homology"/>
<dbReference type="SUPFAM" id="SSF88798">
    <property type="entry name" value="N-terminal, heterodimerisation domain of RBP7 (RpoE)"/>
    <property type="match status" value="1"/>
</dbReference>
<evidence type="ECO:0000256" key="3">
    <source>
        <dbReference type="ARBA" id="ARBA00022478"/>
    </source>
</evidence>
<dbReference type="Pfam" id="PF08292">
    <property type="entry name" value="RNA_pol_Rbc25"/>
    <property type="match status" value="1"/>
</dbReference>
<dbReference type="InterPro" id="IPR005576">
    <property type="entry name" value="Rpb7-like_N"/>
</dbReference>
<reference evidence="8 9" key="1">
    <citation type="submission" date="2019-03" db="EMBL/GenBank/DDBJ databases">
        <title>An improved genome assembly of the fluke Schistosoma japonicum.</title>
        <authorList>
            <person name="Hu W."/>
            <person name="Luo F."/>
            <person name="Yin M."/>
            <person name="Mo X."/>
            <person name="Sun C."/>
            <person name="Wu Q."/>
            <person name="Zhu B."/>
            <person name="Xiang M."/>
            <person name="Wang J."/>
            <person name="Wang Y."/>
            <person name="Zhang T."/>
            <person name="Xu B."/>
            <person name="Zheng H."/>
            <person name="Feng Z."/>
        </authorList>
    </citation>
    <scope>NUCLEOTIDE SEQUENCE [LARGE SCALE GENOMIC DNA]</scope>
    <source>
        <strain evidence="8">HuSjv2</strain>
        <tissue evidence="8">Worms</tissue>
    </source>
</reference>
<evidence type="ECO:0000259" key="6">
    <source>
        <dbReference type="Pfam" id="PF03876"/>
    </source>
</evidence>
<dbReference type="Pfam" id="PF03876">
    <property type="entry name" value="SHS2_Rpb7-N"/>
    <property type="match status" value="1"/>
</dbReference>
<gene>
    <name evidence="8" type="ORF">EWB00_008269</name>
</gene>
<accession>A0A4Z2CQW8</accession>
<dbReference type="InterPro" id="IPR045113">
    <property type="entry name" value="Rpb7-like"/>
</dbReference>
<dbReference type="Gene3D" id="3.30.1490.120">
    <property type="entry name" value="RNA polymerase Rpb7-like, N-terminal domain"/>
    <property type="match status" value="1"/>
</dbReference>
<feature type="domain" description="RNA polymerase III subunit Rpc25" evidence="7">
    <location>
        <begin position="83"/>
        <end position="197"/>
    </location>
</feature>
<dbReference type="InterPro" id="IPR012340">
    <property type="entry name" value="NA-bd_OB-fold"/>
</dbReference>
<dbReference type="InterPro" id="IPR013238">
    <property type="entry name" value="RNA_pol_III_Rbc25"/>
</dbReference>
<evidence type="ECO:0000259" key="7">
    <source>
        <dbReference type="Pfam" id="PF08292"/>
    </source>
</evidence>
<dbReference type="PANTHER" id="PTHR12709">
    <property type="entry name" value="DNA-DIRECTED RNA POLYMERASE II, III"/>
    <property type="match status" value="1"/>
</dbReference>
<dbReference type="Gene3D" id="2.40.50.140">
    <property type="entry name" value="Nucleic acid-binding proteins"/>
    <property type="match status" value="1"/>
</dbReference>